<keyword evidence="1" id="KW-0456">Lyase</keyword>
<dbReference type="EMBL" id="JAFIRR010000127">
    <property type="protein sequence ID" value="MCO6418386.1"/>
    <property type="molecule type" value="Genomic_DNA"/>
</dbReference>
<dbReference type="PANTHER" id="PTHR30143">
    <property type="entry name" value="ACID HYDRATASE"/>
    <property type="match status" value="1"/>
</dbReference>
<dbReference type="InterPro" id="IPR011234">
    <property type="entry name" value="Fumarylacetoacetase-like_C"/>
</dbReference>
<keyword evidence="4" id="KW-1185">Reference proteome</keyword>
<feature type="domain" description="Fumarylacetoacetase-like C-terminal" evidence="2">
    <location>
        <begin position="63"/>
        <end position="226"/>
    </location>
</feature>
<proteinExistence type="predicted"/>
<protein>
    <submittedName>
        <fullName evidence="3">2-keto-4-pentenoate hydratase</fullName>
    </submittedName>
</protein>
<name>A0ABT1D8W6_9PROT</name>
<evidence type="ECO:0000313" key="3">
    <source>
        <dbReference type="EMBL" id="MCO6418386.1"/>
    </source>
</evidence>
<comment type="caution">
    <text evidence="3">The sequence shown here is derived from an EMBL/GenBank/DDBJ whole genome shotgun (WGS) entry which is preliminary data.</text>
</comment>
<evidence type="ECO:0000259" key="2">
    <source>
        <dbReference type="Pfam" id="PF01557"/>
    </source>
</evidence>
<organism evidence="3 4">
    <name type="scientific">Siccirubricoccus soli</name>
    <dbReference type="NCBI Taxonomy" id="2899147"/>
    <lineage>
        <taxon>Bacteria</taxon>
        <taxon>Pseudomonadati</taxon>
        <taxon>Pseudomonadota</taxon>
        <taxon>Alphaproteobacteria</taxon>
        <taxon>Acetobacterales</taxon>
        <taxon>Roseomonadaceae</taxon>
        <taxon>Siccirubricoccus</taxon>
    </lineage>
</organism>
<dbReference type="SUPFAM" id="SSF56529">
    <property type="entry name" value="FAH"/>
    <property type="match status" value="1"/>
</dbReference>
<dbReference type="Pfam" id="PF01557">
    <property type="entry name" value="FAA_hydrolase"/>
    <property type="match status" value="1"/>
</dbReference>
<reference evidence="3 4" key="1">
    <citation type="submission" date="2021-12" db="EMBL/GenBank/DDBJ databases">
        <title>Siccirubricoccus leaddurans sp. nov., a high concentration Zn2+ tolerance bacterium.</title>
        <authorList>
            <person name="Cao Y."/>
        </authorList>
    </citation>
    <scope>NUCLEOTIDE SEQUENCE [LARGE SCALE GENOMIC DNA]</scope>
    <source>
        <strain evidence="3 4">KC 17139</strain>
    </source>
</reference>
<dbReference type="RefSeq" id="WP_252955015.1">
    <property type="nucleotide sequence ID" value="NZ_JAFIRR010000127.1"/>
</dbReference>
<evidence type="ECO:0000256" key="1">
    <source>
        <dbReference type="ARBA" id="ARBA00023239"/>
    </source>
</evidence>
<gene>
    <name evidence="3" type="ORF">JYK14_19780</name>
</gene>
<dbReference type="PANTHER" id="PTHR30143:SF0">
    <property type="entry name" value="2-KETO-4-PENTENOATE HYDRATASE"/>
    <property type="match status" value="1"/>
</dbReference>
<accession>A0ABT1D8W6</accession>
<evidence type="ECO:0000313" key="4">
    <source>
        <dbReference type="Proteomes" id="UP001523392"/>
    </source>
</evidence>
<dbReference type="InterPro" id="IPR050772">
    <property type="entry name" value="Hydratase-Decarb/MhpD_sf"/>
</dbReference>
<sequence>MAEDRIAQAAQALLAARKEASKPASLGAAAPTSIAEAFAVQRTVLAGIGGSIGGYKCAAPPGKDPSAAIMNGATIRPSPASWEMPREGRIGIETEVAFRLARPLPARATPYGREEVLEAVAAAFPVMEMVESRYQDPRAVNPLEAMADNVAHAGLVFGADVPNWRSLDLPNLPVKQTAGGETQVERIGGNPSLDPVTPLVWLANFLPSIGLHLEAGQIVTTGSCTGLLWVPGKQRVTGGFAGFGEVAVELA</sequence>
<dbReference type="InterPro" id="IPR036663">
    <property type="entry name" value="Fumarylacetoacetase_C_sf"/>
</dbReference>
<dbReference type="Gene3D" id="3.90.850.10">
    <property type="entry name" value="Fumarylacetoacetase-like, C-terminal domain"/>
    <property type="match status" value="1"/>
</dbReference>
<dbReference type="Proteomes" id="UP001523392">
    <property type="component" value="Unassembled WGS sequence"/>
</dbReference>